<evidence type="ECO:0000313" key="9">
    <source>
        <dbReference type="EMBL" id="KAF5311752.1"/>
    </source>
</evidence>
<dbReference type="GO" id="GO:0006635">
    <property type="term" value="P:fatty acid beta-oxidation"/>
    <property type="evidence" value="ECO:0007669"/>
    <property type="project" value="TreeGrafter"/>
</dbReference>
<reference evidence="9 10" key="1">
    <citation type="journal article" date="2020" name="ISME J.">
        <title>Uncovering the hidden diversity of litter-decomposition mechanisms in mushroom-forming fungi.</title>
        <authorList>
            <person name="Floudas D."/>
            <person name="Bentzer J."/>
            <person name="Ahren D."/>
            <person name="Johansson T."/>
            <person name="Persson P."/>
            <person name="Tunlid A."/>
        </authorList>
    </citation>
    <scope>NUCLEOTIDE SEQUENCE [LARGE SCALE GENOMIC DNA]</scope>
    <source>
        <strain evidence="9 10">CBS 101986</strain>
    </source>
</reference>
<dbReference type="InterPro" id="IPR050215">
    <property type="entry name" value="Thiolase-like_sf_Thiolase"/>
</dbReference>
<proteinExistence type="inferred from homology"/>
<evidence type="ECO:0008006" key="11">
    <source>
        <dbReference type="Google" id="ProtNLM"/>
    </source>
</evidence>
<gene>
    <name evidence="9" type="ORF">D9619_003225</name>
</gene>
<comment type="catalytic activity">
    <reaction evidence="5">
        <text>an acyl-CoA + acetyl-CoA = a 3-oxoacyl-CoA + CoA</text>
        <dbReference type="Rhea" id="RHEA:21564"/>
        <dbReference type="ChEBI" id="CHEBI:57287"/>
        <dbReference type="ChEBI" id="CHEBI:57288"/>
        <dbReference type="ChEBI" id="CHEBI:58342"/>
        <dbReference type="ChEBI" id="CHEBI:90726"/>
        <dbReference type="EC" id="2.3.1.16"/>
    </reaction>
</comment>
<dbReference type="Proteomes" id="UP000567179">
    <property type="component" value="Unassembled WGS sequence"/>
</dbReference>
<keyword evidence="3 6" id="KW-0808">Transferase</keyword>
<dbReference type="GO" id="GO:0010124">
    <property type="term" value="P:phenylacetate catabolic process"/>
    <property type="evidence" value="ECO:0007669"/>
    <property type="project" value="TreeGrafter"/>
</dbReference>
<evidence type="ECO:0000259" key="7">
    <source>
        <dbReference type="Pfam" id="PF00108"/>
    </source>
</evidence>
<sequence>MFLTTRTSLKRAVHPILSRAASTRPSGLTQILEKNPDDVVITFAKRTVVGRAKKGQLKDVPVDEMLHALFKAALAEIKLDPAKIDDICVATCHPPSPLYISRAAALAAGIPAEVPISTVNRLCSSGLMAIRNIAHAIKVGESSIGFAAGAESMSLNPRPTPEVVEAVSEHPQAYDCMLPMGWTSEMVAQTYKVSRKAQDEIAFISHSRGSKALSDGTFSEEIIPVEIRGQILSVDDTVRPGVTLEKLSELKPVFPQWGEGSTTAGNASGVGDGAGLCILTTRERAEREGMPILGKYVTSTVVGVEPRYMGISPIYAIPKVLEQVGLTKEDIDVYEINEAFASQFAYCVEHLGISIDKINPNGGAISISHPLAMSE</sequence>
<dbReference type="AlphaFoldDB" id="A0A8H5AX34"/>
<dbReference type="Pfam" id="PF00108">
    <property type="entry name" value="Thiolase_N"/>
    <property type="match status" value="1"/>
</dbReference>
<evidence type="ECO:0000259" key="8">
    <source>
        <dbReference type="Pfam" id="PF02803"/>
    </source>
</evidence>
<dbReference type="InterPro" id="IPR020615">
    <property type="entry name" value="Thiolase_acyl_enz_int_AS"/>
</dbReference>
<dbReference type="InterPro" id="IPR016039">
    <property type="entry name" value="Thiolase-like"/>
</dbReference>
<dbReference type="InterPro" id="IPR002155">
    <property type="entry name" value="Thiolase"/>
</dbReference>
<evidence type="ECO:0000256" key="5">
    <source>
        <dbReference type="ARBA" id="ARBA00047605"/>
    </source>
</evidence>
<dbReference type="Pfam" id="PF02803">
    <property type="entry name" value="Thiolase_C"/>
    <property type="match status" value="1"/>
</dbReference>
<dbReference type="InterPro" id="IPR020617">
    <property type="entry name" value="Thiolase_C"/>
</dbReference>
<comment type="pathway">
    <text evidence="1">Lipid metabolism; fatty acid metabolism.</text>
</comment>
<dbReference type="GO" id="GO:0003988">
    <property type="term" value="F:acetyl-CoA C-acyltransferase activity"/>
    <property type="evidence" value="ECO:0007669"/>
    <property type="project" value="UniProtKB-EC"/>
</dbReference>
<dbReference type="EMBL" id="JAACJJ010000056">
    <property type="protein sequence ID" value="KAF5311752.1"/>
    <property type="molecule type" value="Genomic_DNA"/>
</dbReference>
<dbReference type="OrthoDB" id="5404651at2759"/>
<dbReference type="PANTHER" id="PTHR43853:SF10">
    <property type="entry name" value="ACETYL-COA C-ACETYLTRANSFERASE"/>
    <property type="match status" value="1"/>
</dbReference>
<evidence type="ECO:0000256" key="2">
    <source>
        <dbReference type="ARBA" id="ARBA00010982"/>
    </source>
</evidence>
<accession>A0A8H5AX34</accession>
<evidence type="ECO:0000256" key="4">
    <source>
        <dbReference type="ARBA" id="ARBA00023315"/>
    </source>
</evidence>
<evidence type="ECO:0000313" key="10">
    <source>
        <dbReference type="Proteomes" id="UP000567179"/>
    </source>
</evidence>
<name>A0A8H5AX34_9AGAR</name>
<keyword evidence="4 6" id="KW-0012">Acyltransferase</keyword>
<dbReference type="SUPFAM" id="SSF53901">
    <property type="entry name" value="Thiolase-like"/>
    <property type="match status" value="2"/>
</dbReference>
<comment type="caution">
    <text evidence="9">The sequence shown here is derived from an EMBL/GenBank/DDBJ whole genome shotgun (WGS) entry which is preliminary data.</text>
</comment>
<evidence type="ECO:0000256" key="1">
    <source>
        <dbReference type="ARBA" id="ARBA00004872"/>
    </source>
</evidence>
<dbReference type="GO" id="GO:0005777">
    <property type="term" value="C:peroxisome"/>
    <property type="evidence" value="ECO:0007669"/>
    <property type="project" value="TreeGrafter"/>
</dbReference>
<keyword evidence="10" id="KW-1185">Reference proteome</keyword>
<dbReference type="PROSITE" id="PS00098">
    <property type="entry name" value="THIOLASE_1"/>
    <property type="match status" value="1"/>
</dbReference>
<organism evidence="9 10">
    <name type="scientific">Psilocybe cf. subviscida</name>
    <dbReference type="NCBI Taxonomy" id="2480587"/>
    <lineage>
        <taxon>Eukaryota</taxon>
        <taxon>Fungi</taxon>
        <taxon>Dikarya</taxon>
        <taxon>Basidiomycota</taxon>
        <taxon>Agaricomycotina</taxon>
        <taxon>Agaricomycetes</taxon>
        <taxon>Agaricomycetidae</taxon>
        <taxon>Agaricales</taxon>
        <taxon>Agaricineae</taxon>
        <taxon>Strophariaceae</taxon>
        <taxon>Psilocybe</taxon>
    </lineage>
</organism>
<dbReference type="Gene3D" id="3.40.47.10">
    <property type="match status" value="2"/>
</dbReference>
<dbReference type="PANTHER" id="PTHR43853">
    <property type="entry name" value="3-KETOACYL-COA THIOLASE, PEROXISOMAL"/>
    <property type="match status" value="1"/>
</dbReference>
<dbReference type="InterPro" id="IPR020616">
    <property type="entry name" value="Thiolase_N"/>
</dbReference>
<evidence type="ECO:0000256" key="3">
    <source>
        <dbReference type="ARBA" id="ARBA00022679"/>
    </source>
</evidence>
<comment type="similarity">
    <text evidence="2 6">Belongs to the thiolase-like superfamily. Thiolase family.</text>
</comment>
<dbReference type="NCBIfam" id="TIGR01930">
    <property type="entry name" value="AcCoA-C-Actrans"/>
    <property type="match status" value="1"/>
</dbReference>
<dbReference type="CDD" id="cd00751">
    <property type="entry name" value="thiolase"/>
    <property type="match status" value="1"/>
</dbReference>
<feature type="domain" description="Thiolase N-terminal" evidence="7">
    <location>
        <begin position="39"/>
        <end position="282"/>
    </location>
</feature>
<protein>
    <recommendedName>
        <fullName evidence="11">3-ketoacyl-CoA thiolase</fullName>
    </recommendedName>
</protein>
<evidence type="ECO:0000256" key="6">
    <source>
        <dbReference type="RuleBase" id="RU003557"/>
    </source>
</evidence>
<feature type="domain" description="Thiolase C-terminal" evidence="8">
    <location>
        <begin position="292"/>
        <end position="374"/>
    </location>
</feature>
<dbReference type="PIRSF" id="PIRSF000429">
    <property type="entry name" value="Ac-CoA_Ac_transf"/>
    <property type="match status" value="1"/>
</dbReference>